<evidence type="ECO:0000256" key="4">
    <source>
        <dbReference type="SAM" id="MobiDB-lite"/>
    </source>
</evidence>
<name>A0AAW1XF03_RUBAR</name>
<feature type="compositionally biased region" description="Basic residues" evidence="4">
    <location>
        <begin position="460"/>
        <end position="472"/>
    </location>
</feature>
<sequence length="496" mass="56281">MSQSTSSVSEMARRNDKRYRSLYIADLQVWMDEAYFFNDCFPDLQGELVSAKIFVKGRGGFGFRYGFLEFRSRKVAEVALKRYNHTKMPKACQNFHLQWSRVDGPERPLHISVAPQGGNYKLVVGGNLPKGITAEELHQYFKVIYPSVNDAQVHTTDSGEVYGVITFAKEQEKLLASVHMDGHYFKRNEDSKGKHFFFKDEAAKFQRGANPSTPRYPEEEDPNTSTIYIQNLDKNVSKGFLLKKFSPYGEVTKVTIKGCALIQFADRSSVEQALLHMNDYPLKEQNNLLSMTKSNANVESVRMEDPKEQNSLLLVTNSNANDESVRVDASTVEGRQTITHGESVEDLKDQNSQLSMTESNANVDSVSIVDSLDGLPPLESVVDSSEFTDANMDSVSIVDSLDGLPPLESVVDSSEFTDGEEGNTTPRELTEDEDAARLEKVRNEEEEQVTAAMRSEAEKKRRRREKKARKKEKRRLQGVSWLWKLCALLKHFFFRF</sequence>
<protein>
    <recommendedName>
        <fullName evidence="5">RRM domain-containing protein</fullName>
    </recommendedName>
</protein>
<dbReference type="PANTHER" id="PTHR47640:SF6">
    <property type="entry name" value="POLYADENYLATE-BINDING PROTEIN RBP45A"/>
    <property type="match status" value="1"/>
</dbReference>
<proteinExistence type="predicted"/>
<evidence type="ECO:0000313" key="7">
    <source>
        <dbReference type="Proteomes" id="UP001457282"/>
    </source>
</evidence>
<feature type="domain" description="RRM" evidence="5">
    <location>
        <begin position="225"/>
        <end position="296"/>
    </location>
</feature>
<gene>
    <name evidence="6" type="ORF">M0R45_022523</name>
</gene>
<dbReference type="InterPro" id="IPR012677">
    <property type="entry name" value="Nucleotide-bd_a/b_plait_sf"/>
</dbReference>
<dbReference type="Proteomes" id="UP001457282">
    <property type="component" value="Unassembled WGS sequence"/>
</dbReference>
<dbReference type="InterPro" id="IPR050825">
    <property type="entry name" value="RBM42_RBP45_47-like"/>
</dbReference>
<dbReference type="GO" id="GO:0005829">
    <property type="term" value="C:cytosol"/>
    <property type="evidence" value="ECO:0007669"/>
    <property type="project" value="TreeGrafter"/>
</dbReference>
<feature type="region of interest" description="Disordered" evidence="4">
    <location>
        <begin position="441"/>
        <end position="472"/>
    </location>
</feature>
<keyword evidence="2 3" id="KW-0694">RNA-binding</keyword>
<evidence type="ECO:0000256" key="2">
    <source>
        <dbReference type="ARBA" id="ARBA00022884"/>
    </source>
</evidence>
<organism evidence="6 7">
    <name type="scientific">Rubus argutus</name>
    <name type="common">Southern blackberry</name>
    <dbReference type="NCBI Taxonomy" id="59490"/>
    <lineage>
        <taxon>Eukaryota</taxon>
        <taxon>Viridiplantae</taxon>
        <taxon>Streptophyta</taxon>
        <taxon>Embryophyta</taxon>
        <taxon>Tracheophyta</taxon>
        <taxon>Spermatophyta</taxon>
        <taxon>Magnoliopsida</taxon>
        <taxon>eudicotyledons</taxon>
        <taxon>Gunneridae</taxon>
        <taxon>Pentapetalae</taxon>
        <taxon>rosids</taxon>
        <taxon>fabids</taxon>
        <taxon>Rosales</taxon>
        <taxon>Rosaceae</taxon>
        <taxon>Rosoideae</taxon>
        <taxon>Rosoideae incertae sedis</taxon>
        <taxon>Rubus</taxon>
    </lineage>
</organism>
<dbReference type="PROSITE" id="PS50102">
    <property type="entry name" value="RRM"/>
    <property type="match status" value="1"/>
</dbReference>
<dbReference type="PANTHER" id="PTHR47640">
    <property type="entry name" value="TRNA SELENOCYSTEINE 1-ASSOCIATED PROTEIN 1-RELATED-RELATED"/>
    <property type="match status" value="1"/>
</dbReference>
<dbReference type="SMART" id="SM00360">
    <property type="entry name" value="RRM"/>
    <property type="match status" value="3"/>
</dbReference>
<keyword evidence="7" id="KW-1185">Reference proteome</keyword>
<comment type="caution">
    <text evidence="6">The sequence shown here is derived from an EMBL/GenBank/DDBJ whole genome shotgun (WGS) entry which is preliminary data.</text>
</comment>
<reference evidence="6 7" key="1">
    <citation type="journal article" date="2023" name="G3 (Bethesda)">
        <title>A chromosome-length genome assembly and annotation of blackberry (Rubus argutus, cv. 'Hillquist').</title>
        <authorList>
            <person name="Bruna T."/>
            <person name="Aryal R."/>
            <person name="Dudchenko O."/>
            <person name="Sargent D.J."/>
            <person name="Mead D."/>
            <person name="Buti M."/>
            <person name="Cavallini A."/>
            <person name="Hytonen T."/>
            <person name="Andres J."/>
            <person name="Pham M."/>
            <person name="Weisz D."/>
            <person name="Mascagni F."/>
            <person name="Usai G."/>
            <person name="Natali L."/>
            <person name="Bassil N."/>
            <person name="Fernandez G.E."/>
            <person name="Lomsadze A."/>
            <person name="Armour M."/>
            <person name="Olukolu B."/>
            <person name="Poorten T."/>
            <person name="Britton C."/>
            <person name="Davik J."/>
            <person name="Ashrafi H."/>
            <person name="Aiden E.L."/>
            <person name="Borodovsky M."/>
            <person name="Worthington M."/>
        </authorList>
    </citation>
    <scope>NUCLEOTIDE SEQUENCE [LARGE SCALE GENOMIC DNA]</scope>
    <source>
        <strain evidence="6">PI 553951</strain>
    </source>
</reference>
<keyword evidence="1" id="KW-0507">mRNA processing</keyword>
<dbReference type="Gene3D" id="3.30.70.330">
    <property type="match status" value="3"/>
</dbReference>
<dbReference type="Pfam" id="PF00076">
    <property type="entry name" value="RRM_1"/>
    <property type="match status" value="2"/>
</dbReference>
<evidence type="ECO:0000256" key="1">
    <source>
        <dbReference type="ARBA" id="ARBA00022664"/>
    </source>
</evidence>
<accession>A0AAW1XF03</accession>
<dbReference type="AlphaFoldDB" id="A0AAW1XF03"/>
<evidence type="ECO:0000259" key="5">
    <source>
        <dbReference type="PROSITE" id="PS50102"/>
    </source>
</evidence>
<dbReference type="EMBL" id="JBEDUW010000004">
    <property type="protein sequence ID" value="KAK9935420.1"/>
    <property type="molecule type" value="Genomic_DNA"/>
</dbReference>
<evidence type="ECO:0000313" key="6">
    <source>
        <dbReference type="EMBL" id="KAK9935420.1"/>
    </source>
</evidence>
<evidence type="ECO:0000256" key="3">
    <source>
        <dbReference type="PROSITE-ProRule" id="PRU00176"/>
    </source>
</evidence>
<dbReference type="InterPro" id="IPR000504">
    <property type="entry name" value="RRM_dom"/>
</dbReference>
<dbReference type="SUPFAM" id="SSF54928">
    <property type="entry name" value="RNA-binding domain, RBD"/>
    <property type="match status" value="2"/>
</dbReference>
<dbReference type="CDD" id="cd00590">
    <property type="entry name" value="RRM_SF"/>
    <property type="match status" value="1"/>
</dbReference>
<dbReference type="GO" id="GO:0006397">
    <property type="term" value="P:mRNA processing"/>
    <property type="evidence" value="ECO:0007669"/>
    <property type="project" value="UniProtKB-KW"/>
</dbReference>
<dbReference type="GO" id="GO:0003729">
    <property type="term" value="F:mRNA binding"/>
    <property type="evidence" value="ECO:0007669"/>
    <property type="project" value="InterPro"/>
</dbReference>
<dbReference type="InterPro" id="IPR035979">
    <property type="entry name" value="RBD_domain_sf"/>
</dbReference>